<comment type="caution">
    <text evidence="4">The sequence shown here is derived from an EMBL/GenBank/DDBJ whole genome shotgun (WGS) entry which is preliminary data.</text>
</comment>
<feature type="transmembrane region" description="Helical" evidence="2">
    <location>
        <begin position="142"/>
        <end position="167"/>
    </location>
</feature>
<proteinExistence type="predicted"/>
<sequence>MNQVAYAYKPVNTEGIPAEEEIDTGYPPRPAQNAASLGESDFIDGSGPLFTMYLRIAEEEDRKLAESWKADADGILVFTGLFSAAVAALLAISIQDIRPNPQDTSAFYLANIYQLVANANGSNVTISSSLSNPSTSFSPPNWAVWVNSLWFLSLAISITCALLATFLQQWARRYTKITQPRCSPHKRARIRAFFAEGVEKLHLPLAVDALPTLVHVSLFLFFAGLLVFLFNINHTAFTIVVWWVGLCIAVYICITVMPIFRHDSPYYAPLSRSAWFLVTGILLVLFKAISWFSCVGSTTLLHVNKLGKRYRDFLSLGIEKTAEEAARELSSEIDGRALMWAFETLDEDHELERFFAGVPGFCSSKMVKDPIRCFIEPNKERFLKGLIGLIDRTLASNVISESVKRRRIITCLKTSGVGLLPLERQTFQRVLYGEWYELLGHVEFGLVLKRVHHRDLSMVYTLRCMSSIIIATVKEHDDRWFELVTSQLGVSETVLRNDLALGDSVLLANMIWIIRYIFLAQSQYSWLGITEVAVRTLELVSKFNVQHALPGLQHGFCALWNKIIIEMKNGTDNRLESNFNLILKHLHHIYIGLHQDTDDSQNTPSPLTSQSLYPLCNIPGHRRCLIFPLLYAVTPP</sequence>
<dbReference type="AlphaFoldDB" id="A0AAD4LYR0"/>
<keyword evidence="2" id="KW-0472">Membrane</keyword>
<evidence type="ECO:0000256" key="2">
    <source>
        <dbReference type="SAM" id="Phobius"/>
    </source>
</evidence>
<feature type="transmembrane region" description="Helical" evidence="2">
    <location>
        <begin position="213"/>
        <end position="232"/>
    </location>
</feature>
<feature type="region of interest" description="Disordered" evidence="1">
    <location>
        <begin position="19"/>
        <end position="40"/>
    </location>
</feature>
<evidence type="ECO:0000313" key="4">
    <source>
        <dbReference type="EMBL" id="KAI0293690.1"/>
    </source>
</evidence>
<dbReference type="Pfam" id="PF20153">
    <property type="entry name" value="DUF6535"/>
    <property type="match status" value="1"/>
</dbReference>
<keyword evidence="5" id="KW-1185">Reference proteome</keyword>
<feature type="domain" description="DUF6535" evidence="3">
    <location>
        <begin position="52"/>
        <end position="231"/>
    </location>
</feature>
<evidence type="ECO:0000256" key="1">
    <source>
        <dbReference type="SAM" id="MobiDB-lite"/>
    </source>
</evidence>
<evidence type="ECO:0000313" key="5">
    <source>
        <dbReference type="Proteomes" id="UP001203297"/>
    </source>
</evidence>
<keyword evidence="2" id="KW-1133">Transmembrane helix</keyword>
<keyword evidence="2" id="KW-0812">Transmembrane</keyword>
<evidence type="ECO:0000259" key="3">
    <source>
        <dbReference type="Pfam" id="PF20153"/>
    </source>
</evidence>
<protein>
    <recommendedName>
        <fullName evidence="3">DUF6535 domain-containing protein</fullName>
    </recommendedName>
</protein>
<feature type="transmembrane region" description="Helical" evidence="2">
    <location>
        <begin position="239"/>
        <end position="260"/>
    </location>
</feature>
<accession>A0AAD4LYR0</accession>
<feature type="transmembrane region" description="Helical" evidence="2">
    <location>
        <begin position="275"/>
        <end position="301"/>
    </location>
</feature>
<dbReference type="InterPro" id="IPR045338">
    <property type="entry name" value="DUF6535"/>
</dbReference>
<gene>
    <name evidence="4" type="ORF">B0F90DRAFT_1387179</name>
</gene>
<feature type="transmembrane region" description="Helical" evidence="2">
    <location>
        <begin position="72"/>
        <end position="94"/>
    </location>
</feature>
<reference evidence="4" key="1">
    <citation type="journal article" date="2022" name="New Phytol.">
        <title>Evolutionary transition to the ectomycorrhizal habit in the genomes of a hyperdiverse lineage of mushroom-forming fungi.</title>
        <authorList>
            <person name="Looney B."/>
            <person name="Miyauchi S."/>
            <person name="Morin E."/>
            <person name="Drula E."/>
            <person name="Courty P.E."/>
            <person name="Kohler A."/>
            <person name="Kuo A."/>
            <person name="LaButti K."/>
            <person name="Pangilinan J."/>
            <person name="Lipzen A."/>
            <person name="Riley R."/>
            <person name="Andreopoulos W."/>
            <person name="He G."/>
            <person name="Johnson J."/>
            <person name="Nolan M."/>
            <person name="Tritt A."/>
            <person name="Barry K.W."/>
            <person name="Grigoriev I.V."/>
            <person name="Nagy L.G."/>
            <person name="Hibbett D."/>
            <person name="Henrissat B."/>
            <person name="Matheny P.B."/>
            <person name="Labbe J."/>
            <person name="Martin F.M."/>
        </authorList>
    </citation>
    <scope>NUCLEOTIDE SEQUENCE</scope>
    <source>
        <strain evidence="4">BPL690</strain>
    </source>
</reference>
<name>A0AAD4LYR0_9AGAM</name>
<dbReference type="Proteomes" id="UP001203297">
    <property type="component" value="Unassembled WGS sequence"/>
</dbReference>
<organism evidence="4 5">
    <name type="scientific">Multifurca ochricompacta</name>
    <dbReference type="NCBI Taxonomy" id="376703"/>
    <lineage>
        <taxon>Eukaryota</taxon>
        <taxon>Fungi</taxon>
        <taxon>Dikarya</taxon>
        <taxon>Basidiomycota</taxon>
        <taxon>Agaricomycotina</taxon>
        <taxon>Agaricomycetes</taxon>
        <taxon>Russulales</taxon>
        <taxon>Russulaceae</taxon>
        <taxon>Multifurca</taxon>
    </lineage>
</organism>
<dbReference type="EMBL" id="WTXG01000090">
    <property type="protein sequence ID" value="KAI0293690.1"/>
    <property type="molecule type" value="Genomic_DNA"/>
</dbReference>